<dbReference type="EMBL" id="CAAALY010020608">
    <property type="protein sequence ID" value="VEL14278.1"/>
    <property type="molecule type" value="Genomic_DNA"/>
</dbReference>
<gene>
    <name evidence="7" type="ORF">PXEA_LOCUS7718</name>
</gene>
<proteinExistence type="predicted"/>
<dbReference type="GO" id="GO:0016477">
    <property type="term" value="P:cell migration"/>
    <property type="evidence" value="ECO:0007669"/>
    <property type="project" value="TreeGrafter"/>
</dbReference>
<feature type="domain" description="Cadherin" evidence="6">
    <location>
        <begin position="72"/>
        <end position="128"/>
    </location>
</feature>
<dbReference type="InterPro" id="IPR002126">
    <property type="entry name" value="Cadherin-like_dom"/>
</dbReference>
<evidence type="ECO:0000256" key="1">
    <source>
        <dbReference type="ARBA" id="ARBA00004370"/>
    </source>
</evidence>
<dbReference type="CDD" id="cd11304">
    <property type="entry name" value="Cadherin_repeat"/>
    <property type="match status" value="1"/>
</dbReference>
<evidence type="ECO:0000256" key="4">
    <source>
        <dbReference type="ARBA" id="ARBA00023136"/>
    </source>
</evidence>
<sequence length="128" mass="14295">MDAESFATESGGCWLIVQALEVPYGHSGQHFTPLNYSISQLVVSTETAGPLKAIAEVFIQIIDVNDNYPMPLAPEYRYFIPENLPYGHHVAQVLGHDFDSIHYSDEHLTYAIVEGDPDENFEINPRTG</sequence>
<evidence type="ECO:0000256" key="2">
    <source>
        <dbReference type="ARBA" id="ARBA00022737"/>
    </source>
</evidence>
<dbReference type="AlphaFoldDB" id="A0A3S5BR00"/>
<dbReference type="GO" id="GO:0045296">
    <property type="term" value="F:cadherin binding"/>
    <property type="evidence" value="ECO:0007669"/>
    <property type="project" value="TreeGrafter"/>
</dbReference>
<dbReference type="InterPro" id="IPR015919">
    <property type="entry name" value="Cadherin-like_sf"/>
</dbReference>
<comment type="subcellular location">
    <subcellularLocation>
        <location evidence="1">Membrane</location>
    </subcellularLocation>
</comment>
<reference evidence="7" key="1">
    <citation type="submission" date="2018-11" db="EMBL/GenBank/DDBJ databases">
        <authorList>
            <consortium name="Pathogen Informatics"/>
        </authorList>
    </citation>
    <scope>NUCLEOTIDE SEQUENCE</scope>
</reference>
<keyword evidence="2" id="KW-0677">Repeat</keyword>
<protein>
    <recommendedName>
        <fullName evidence="6">Cadherin domain-containing protein</fullName>
    </recommendedName>
</protein>
<dbReference type="PANTHER" id="PTHR24027">
    <property type="entry name" value="CADHERIN-23"/>
    <property type="match status" value="1"/>
</dbReference>
<organism evidence="7 8">
    <name type="scientific">Protopolystoma xenopodis</name>
    <dbReference type="NCBI Taxonomy" id="117903"/>
    <lineage>
        <taxon>Eukaryota</taxon>
        <taxon>Metazoa</taxon>
        <taxon>Spiralia</taxon>
        <taxon>Lophotrochozoa</taxon>
        <taxon>Platyhelminthes</taxon>
        <taxon>Monogenea</taxon>
        <taxon>Polyopisthocotylea</taxon>
        <taxon>Polystomatidea</taxon>
        <taxon>Polystomatidae</taxon>
        <taxon>Protopolystoma</taxon>
    </lineage>
</organism>
<dbReference type="PROSITE" id="PS50268">
    <property type="entry name" value="CADHERIN_2"/>
    <property type="match status" value="1"/>
</dbReference>
<keyword evidence="4" id="KW-0472">Membrane</keyword>
<evidence type="ECO:0000256" key="3">
    <source>
        <dbReference type="ARBA" id="ARBA00022837"/>
    </source>
</evidence>
<dbReference type="OrthoDB" id="6510378at2759"/>
<dbReference type="Proteomes" id="UP000784294">
    <property type="component" value="Unassembled WGS sequence"/>
</dbReference>
<evidence type="ECO:0000313" key="8">
    <source>
        <dbReference type="Proteomes" id="UP000784294"/>
    </source>
</evidence>
<evidence type="ECO:0000313" key="7">
    <source>
        <dbReference type="EMBL" id="VEL14278.1"/>
    </source>
</evidence>
<keyword evidence="8" id="KW-1185">Reference proteome</keyword>
<dbReference type="GO" id="GO:0016342">
    <property type="term" value="C:catenin complex"/>
    <property type="evidence" value="ECO:0007669"/>
    <property type="project" value="TreeGrafter"/>
</dbReference>
<name>A0A3S5BR00_9PLAT</name>
<dbReference type="InterPro" id="IPR039808">
    <property type="entry name" value="Cadherin"/>
</dbReference>
<dbReference type="PANTHER" id="PTHR24027:SF438">
    <property type="entry name" value="CADHERIN 23"/>
    <property type="match status" value="1"/>
</dbReference>
<comment type="caution">
    <text evidence="7">The sequence shown here is derived from an EMBL/GenBank/DDBJ whole genome shotgun (WGS) entry which is preliminary data.</text>
</comment>
<dbReference type="Gene3D" id="2.60.40.60">
    <property type="entry name" value="Cadherins"/>
    <property type="match status" value="1"/>
</dbReference>
<dbReference type="GO" id="GO:0007156">
    <property type="term" value="P:homophilic cell adhesion via plasma membrane adhesion molecules"/>
    <property type="evidence" value="ECO:0007669"/>
    <property type="project" value="InterPro"/>
</dbReference>
<keyword evidence="3 5" id="KW-0106">Calcium</keyword>
<dbReference type="SUPFAM" id="SSF49313">
    <property type="entry name" value="Cadherin-like"/>
    <property type="match status" value="1"/>
</dbReference>
<dbReference type="GO" id="GO:0005509">
    <property type="term" value="F:calcium ion binding"/>
    <property type="evidence" value="ECO:0007669"/>
    <property type="project" value="UniProtKB-UniRule"/>
</dbReference>
<dbReference type="PROSITE" id="PS00232">
    <property type="entry name" value="CADHERIN_1"/>
    <property type="match status" value="1"/>
</dbReference>
<dbReference type="InterPro" id="IPR020894">
    <property type="entry name" value="Cadherin_CS"/>
</dbReference>
<evidence type="ECO:0000259" key="6">
    <source>
        <dbReference type="PROSITE" id="PS50268"/>
    </source>
</evidence>
<evidence type="ECO:0000256" key="5">
    <source>
        <dbReference type="PROSITE-ProRule" id="PRU00043"/>
    </source>
</evidence>
<accession>A0A3S5BR00</accession>
<dbReference type="GO" id="GO:0008013">
    <property type="term" value="F:beta-catenin binding"/>
    <property type="evidence" value="ECO:0007669"/>
    <property type="project" value="TreeGrafter"/>
</dbReference>